<keyword evidence="2" id="KW-0479">Metal-binding</keyword>
<dbReference type="AlphaFoldDB" id="A0AAD3H6E1"/>
<proteinExistence type="predicted"/>
<dbReference type="GO" id="GO:0031418">
    <property type="term" value="F:L-ascorbic acid binding"/>
    <property type="evidence" value="ECO:0007669"/>
    <property type="project" value="InterPro"/>
</dbReference>
<evidence type="ECO:0000313" key="8">
    <source>
        <dbReference type="EMBL" id="GFH52322.1"/>
    </source>
</evidence>
<evidence type="ECO:0000256" key="5">
    <source>
        <dbReference type="ARBA" id="ARBA00023004"/>
    </source>
</evidence>
<dbReference type="GO" id="GO:0016705">
    <property type="term" value="F:oxidoreductase activity, acting on paired donors, with incorporation or reduction of molecular oxygen"/>
    <property type="evidence" value="ECO:0007669"/>
    <property type="project" value="InterPro"/>
</dbReference>
<evidence type="ECO:0000259" key="7">
    <source>
        <dbReference type="PROSITE" id="PS51471"/>
    </source>
</evidence>
<dbReference type="InterPro" id="IPR005123">
    <property type="entry name" value="Oxoglu/Fe-dep_dioxygenase_dom"/>
</dbReference>
<dbReference type="InterPro" id="IPR044862">
    <property type="entry name" value="Pro_4_hyd_alph_FE2OG_OXY"/>
</dbReference>
<feature type="transmembrane region" description="Helical" evidence="6">
    <location>
        <begin position="30"/>
        <end position="49"/>
    </location>
</feature>
<keyword evidence="6" id="KW-1133">Transmembrane helix</keyword>
<evidence type="ECO:0000256" key="3">
    <source>
        <dbReference type="ARBA" id="ARBA00022964"/>
    </source>
</evidence>
<dbReference type="GO" id="GO:0051213">
    <property type="term" value="F:dioxygenase activity"/>
    <property type="evidence" value="ECO:0007669"/>
    <property type="project" value="UniProtKB-KW"/>
</dbReference>
<gene>
    <name evidence="8" type="ORF">CTEN210_08798</name>
</gene>
<dbReference type="SUPFAM" id="SSF51197">
    <property type="entry name" value="Clavaminate synthase-like"/>
    <property type="match status" value="1"/>
</dbReference>
<comment type="cofactor">
    <cofactor evidence="1">
        <name>L-ascorbate</name>
        <dbReference type="ChEBI" id="CHEBI:38290"/>
    </cofactor>
</comment>
<dbReference type="Pfam" id="PF13640">
    <property type="entry name" value="2OG-FeII_Oxy_3"/>
    <property type="match status" value="1"/>
</dbReference>
<name>A0AAD3H6E1_9STRA</name>
<keyword evidence="3" id="KW-0223">Dioxygenase</keyword>
<keyword evidence="9" id="KW-1185">Reference proteome</keyword>
<organism evidence="8 9">
    <name type="scientific">Chaetoceros tenuissimus</name>
    <dbReference type="NCBI Taxonomy" id="426638"/>
    <lineage>
        <taxon>Eukaryota</taxon>
        <taxon>Sar</taxon>
        <taxon>Stramenopiles</taxon>
        <taxon>Ochrophyta</taxon>
        <taxon>Bacillariophyta</taxon>
        <taxon>Coscinodiscophyceae</taxon>
        <taxon>Chaetocerotophycidae</taxon>
        <taxon>Chaetocerotales</taxon>
        <taxon>Chaetocerotaceae</taxon>
        <taxon>Chaetoceros</taxon>
    </lineage>
</organism>
<comment type="caution">
    <text evidence="8">The sequence shown here is derived from an EMBL/GenBank/DDBJ whole genome shotgun (WGS) entry which is preliminary data.</text>
</comment>
<keyword evidence="6" id="KW-0472">Membrane</keyword>
<keyword evidence="6" id="KW-0812">Transmembrane</keyword>
<dbReference type="Gene3D" id="2.60.120.620">
    <property type="entry name" value="q2cbj1_9rhob like domain"/>
    <property type="match status" value="1"/>
</dbReference>
<sequence length="494" mass="56562">MTLPPFPVEDLLIHHPPAFEEEWRELIRKLMFTVVFFVLIAPNFIKAHYAKKTPPKRRDESFDDSFESLSIGNGKVITRTIINGKEQKVVAKQRKAKKNTAAKEKDSEEEDDKKVVEVPGFVFILLNIAFIFTIVTLILKSPNNIDTARRVYVAPLLRPEETASIIQMGHEAAARRADRAKKELALLKLENDDDKNGAAIYDLEKILEWPEGYKKDRHEAYPTTDLNVVVDFSQEDKKFLKKILDARLSPILERVYGVTRDSIRANDIFLVRYDGKGQNKLTVHQDSSHISFNVLLNDEFEGGGTRFHNRYDKTHMDAKPKVGQVLINNAVVHHEGLPTTKGTRYILVGFMNVDVKDPWTRERSDVSVFSTILSIPWLCVGLKQALMFSRISSNRAGNTNQVFSKNFYVNSMLSQSVIRFAEIGDASAPHGIVNLVDEKDTEKFLNTLEEYHQSHPMKGARWYSGQGIYTNLDGSFKSYWKERKQNPDKFREDL</sequence>
<evidence type="ECO:0000256" key="2">
    <source>
        <dbReference type="ARBA" id="ARBA00022723"/>
    </source>
</evidence>
<accession>A0AAD3H6E1</accession>
<evidence type="ECO:0000256" key="1">
    <source>
        <dbReference type="ARBA" id="ARBA00001961"/>
    </source>
</evidence>
<reference evidence="8 9" key="1">
    <citation type="journal article" date="2021" name="Sci. Rep.">
        <title>The genome of the diatom Chaetoceros tenuissimus carries an ancient integrated fragment of an extant virus.</title>
        <authorList>
            <person name="Hongo Y."/>
            <person name="Kimura K."/>
            <person name="Takaki Y."/>
            <person name="Yoshida Y."/>
            <person name="Baba S."/>
            <person name="Kobayashi G."/>
            <person name="Nagasaki K."/>
            <person name="Hano T."/>
            <person name="Tomaru Y."/>
        </authorList>
    </citation>
    <scope>NUCLEOTIDE SEQUENCE [LARGE SCALE GENOMIC DNA]</scope>
    <source>
        <strain evidence="8 9">NIES-3715</strain>
    </source>
</reference>
<dbReference type="InterPro" id="IPR006620">
    <property type="entry name" value="Pro_4_hyd_alph"/>
</dbReference>
<keyword evidence="4" id="KW-0560">Oxidoreductase</keyword>
<feature type="domain" description="Fe2OG dioxygenase" evidence="7">
    <location>
        <begin position="264"/>
        <end position="353"/>
    </location>
</feature>
<dbReference type="GO" id="GO:0005506">
    <property type="term" value="F:iron ion binding"/>
    <property type="evidence" value="ECO:0007669"/>
    <property type="project" value="InterPro"/>
</dbReference>
<evidence type="ECO:0000313" key="9">
    <source>
        <dbReference type="Proteomes" id="UP001054902"/>
    </source>
</evidence>
<dbReference type="SMART" id="SM00702">
    <property type="entry name" value="P4Hc"/>
    <property type="match status" value="1"/>
</dbReference>
<keyword evidence="5" id="KW-0408">Iron</keyword>
<dbReference type="Proteomes" id="UP001054902">
    <property type="component" value="Unassembled WGS sequence"/>
</dbReference>
<evidence type="ECO:0000256" key="6">
    <source>
        <dbReference type="SAM" id="Phobius"/>
    </source>
</evidence>
<evidence type="ECO:0000256" key="4">
    <source>
        <dbReference type="ARBA" id="ARBA00023002"/>
    </source>
</evidence>
<protein>
    <recommendedName>
        <fullName evidence="7">Fe2OG dioxygenase domain-containing protein</fullName>
    </recommendedName>
</protein>
<dbReference type="PROSITE" id="PS51471">
    <property type="entry name" value="FE2OG_OXY"/>
    <property type="match status" value="1"/>
</dbReference>
<dbReference type="EMBL" id="BLLK01000045">
    <property type="protein sequence ID" value="GFH52322.1"/>
    <property type="molecule type" value="Genomic_DNA"/>
</dbReference>
<feature type="transmembrane region" description="Helical" evidence="6">
    <location>
        <begin position="120"/>
        <end position="139"/>
    </location>
</feature>